<dbReference type="InterPro" id="IPR015421">
    <property type="entry name" value="PyrdxlP-dep_Trfase_major"/>
</dbReference>
<dbReference type="InterPro" id="IPR005861">
    <property type="entry name" value="HisP_aminotrans"/>
</dbReference>
<evidence type="ECO:0000256" key="4">
    <source>
        <dbReference type="ARBA" id="ARBA00022679"/>
    </source>
</evidence>
<dbReference type="GO" id="GO:0004400">
    <property type="term" value="F:histidinol-phosphate transaminase activity"/>
    <property type="evidence" value="ECO:0007669"/>
    <property type="project" value="UniProtKB-UniRule"/>
</dbReference>
<dbReference type="Gene3D" id="3.90.1150.10">
    <property type="entry name" value="Aspartate Aminotransferase, domain 1"/>
    <property type="match status" value="1"/>
</dbReference>
<dbReference type="GO" id="GO:0030170">
    <property type="term" value="F:pyridoxal phosphate binding"/>
    <property type="evidence" value="ECO:0007669"/>
    <property type="project" value="InterPro"/>
</dbReference>
<dbReference type="SUPFAM" id="SSF53383">
    <property type="entry name" value="PLP-dependent transferases"/>
    <property type="match status" value="1"/>
</dbReference>
<dbReference type="InterPro" id="IPR015424">
    <property type="entry name" value="PyrdxlP-dep_Trfase"/>
</dbReference>
<protein>
    <recommendedName>
        <fullName evidence="6">Histidinol-phosphate aminotransferase</fullName>
        <ecNumber evidence="6">2.6.1.9</ecNumber>
    </recommendedName>
    <alternativeName>
        <fullName evidence="6">Imidazole acetol-phosphate transaminase</fullName>
    </alternativeName>
</protein>
<dbReference type="CDD" id="cd00609">
    <property type="entry name" value="AAT_like"/>
    <property type="match status" value="1"/>
</dbReference>
<evidence type="ECO:0000256" key="2">
    <source>
        <dbReference type="ARBA" id="ARBA00011738"/>
    </source>
</evidence>
<dbReference type="EC" id="2.6.1.9" evidence="6"/>
<keyword evidence="3 6" id="KW-0032">Aminotransferase</keyword>
<keyword evidence="4 6" id="KW-0808">Transferase</keyword>
<comment type="caution">
    <text evidence="8">The sequence shown here is derived from an EMBL/GenBank/DDBJ whole genome shotgun (WGS) entry which is preliminary data.</text>
</comment>
<dbReference type="InterPro" id="IPR004839">
    <property type="entry name" value="Aminotransferase_I/II_large"/>
</dbReference>
<keyword evidence="6" id="KW-0028">Amino-acid biosynthesis</keyword>
<dbReference type="Proteomes" id="UP000316292">
    <property type="component" value="Unassembled WGS sequence"/>
</dbReference>
<evidence type="ECO:0000259" key="7">
    <source>
        <dbReference type="Pfam" id="PF00155"/>
    </source>
</evidence>
<comment type="cofactor">
    <cofactor evidence="1 6">
        <name>pyridoxal 5'-phosphate</name>
        <dbReference type="ChEBI" id="CHEBI:597326"/>
    </cofactor>
</comment>
<dbReference type="HAMAP" id="MF_01023">
    <property type="entry name" value="HisC_aminotrans_2"/>
    <property type="match status" value="1"/>
</dbReference>
<dbReference type="PANTHER" id="PTHR43643">
    <property type="entry name" value="HISTIDINOL-PHOSPHATE AMINOTRANSFERASE 2"/>
    <property type="match status" value="1"/>
</dbReference>
<accession>A0A538SI14</accession>
<evidence type="ECO:0000256" key="5">
    <source>
        <dbReference type="ARBA" id="ARBA00022898"/>
    </source>
</evidence>
<dbReference type="Pfam" id="PF00155">
    <property type="entry name" value="Aminotran_1_2"/>
    <property type="match status" value="1"/>
</dbReference>
<comment type="similarity">
    <text evidence="6">Belongs to the class-II pyridoxal-phosphate-dependent aminotransferase family. Histidinol-phosphate aminotransferase subfamily.</text>
</comment>
<dbReference type="AlphaFoldDB" id="A0A538SI14"/>
<feature type="domain" description="Aminotransferase class I/classII large" evidence="7">
    <location>
        <begin position="37"/>
        <end position="360"/>
    </location>
</feature>
<dbReference type="UniPathway" id="UPA00031">
    <property type="reaction ID" value="UER00012"/>
</dbReference>
<keyword evidence="5 6" id="KW-0663">Pyridoxal phosphate</keyword>
<sequence>MSTRTVKPVRSEIRSLEPYVPGKPVEELERELHISNAIKLASNENPLGPSPLAVRAMSEAAPGVNRYPDGSSYYLREALSRFWKVPFEQTAAGAGSNDLIDILCRIHLGPGDEAVMSHPAFIMFAIAVRVAGGTLVRVPGRDLFHDPPAMLAAINDRTRLVYFSNPDNPTGTRVTRRELDEYFARVPDHVLTILDEAYFEYVTDPEYPDGLEYLRLGKRVAVLRTFSKIYALAGLRVGYGFFSPELASLVHRVRLPFNVTSVGQAAAKASLEDLDQVARSRSLNEEALGFLRTELPKLGLTLTPTWANFVLARFPGSAVEAAQKLERLGVIIRPLTSFGLPAEYARISAETKPELTRLLDGLRRVL</sequence>
<evidence type="ECO:0000256" key="3">
    <source>
        <dbReference type="ARBA" id="ARBA00022576"/>
    </source>
</evidence>
<name>A0A538SI14_UNCEI</name>
<evidence type="ECO:0000313" key="8">
    <source>
        <dbReference type="EMBL" id="TMQ51015.1"/>
    </source>
</evidence>
<dbReference type="InterPro" id="IPR015422">
    <property type="entry name" value="PyrdxlP-dep_Trfase_small"/>
</dbReference>
<comment type="subunit">
    <text evidence="2 6">Homodimer.</text>
</comment>
<organism evidence="8 9">
    <name type="scientific">Eiseniibacteriota bacterium</name>
    <dbReference type="NCBI Taxonomy" id="2212470"/>
    <lineage>
        <taxon>Bacteria</taxon>
        <taxon>Candidatus Eiseniibacteriota</taxon>
    </lineage>
</organism>
<comment type="catalytic activity">
    <reaction evidence="6">
        <text>L-histidinol phosphate + 2-oxoglutarate = 3-(imidazol-4-yl)-2-oxopropyl phosphate + L-glutamate</text>
        <dbReference type="Rhea" id="RHEA:23744"/>
        <dbReference type="ChEBI" id="CHEBI:16810"/>
        <dbReference type="ChEBI" id="CHEBI:29985"/>
        <dbReference type="ChEBI" id="CHEBI:57766"/>
        <dbReference type="ChEBI" id="CHEBI:57980"/>
        <dbReference type="EC" id="2.6.1.9"/>
    </reaction>
</comment>
<evidence type="ECO:0000256" key="6">
    <source>
        <dbReference type="HAMAP-Rule" id="MF_01023"/>
    </source>
</evidence>
<keyword evidence="6" id="KW-0368">Histidine biosynthesis</keyword>
<dbReference type="NCBIfam" id="TIGR01141">
    <property type="entry name" value="hisC"/>
    <property type="match status" value="1"/>
</dbReference>
<evidence type="ECO:0000313" key="9">
    <source>
        <dbReference type="Proteomes" id="UP000316292"/>
    </source>
</evidence>
<evidence type="ECO:0000256" key="1">
    <source>
        <dbReference type="ARBA" id="ARBA00001933"/>
    </source>
</evidence>
<dbReference type="InterPro" id="IPR050106">
    <property type="entry name" value="HistidinolP_aminotransfase"/>
</dbReference>
<reference evidence="8 9" key="1">
    <citation type="journal article" date="2019" name="Nat. Microbiol.">
        <title>Mediterranean grassland soil C-N compound turnover is dependent on rainfall and depth, and is mediated by genomically divergent microorganisms.</title>
        <authorList>
            <person name="Diamond S."/>
            <person name="Andeer P.F."/>
            <person name="Li Z."/>
            <person name="Crits-Christoph A."/>
            <person name="Burstein D."/>
            <person name="Anantharaman K."/>
            <person name="Lane K.R."/>
            <person name="Thomas B.C."/>
            <person name="Pan C."/>
            <person name="Northen T.R."/>
            <person name="Banfield J.F."/>
        </authorList>
    </citation>
    <scope>NUCLEOTIDE SEQUENCE [LARGE SCALE GENOMIC DNA]</scope>
    <source>
        <strain evidence="8">WS_1</strain>
    </source>
</reference>
<dbReference type="PANTHER" id="PTHR43643:SF3">
    <property type="entry name" value="HISTIDINOL-PHOSPHATE AMINOTRANSFERASE"/>
    <property type="match status" value="1"/>
</dbReference>
<gene>
    <name evidence="6" type="primary">hisC</name>
    <name evidence="8" type="ORF">E6K71_00955</name>
</gene>
<dbReference type="Gene3D" id="3.40.640.10">
    <property type="entry name" value="Type I PLP-dependent aspartate aminotransferase-like (Major domain)"/>
    <property type="match status" value="1"/>
</dbReference>
<feature type="modified residue" description="N6-(pyridoxal phosphate)lysine" evidence="6">
    <location>
        <position position="228"/>
    </location>
</feature>
<dbReference type="GO" id="GO:0000105">
    <property type="term" value="P:L-histidine biosynthetic process"/>
    <property type="evidence" value="ECO:0007669"/>
    <property type="project" value="UniProtKB-UniRule"/>
</dbReference>
<dbReference type="EMBL" id="VBOR01000024">
    <property type="protein sequence ID" value="TMQ51015.1"/>
    <property type="molecule type" value="Genomic_DNA"/>
</dbReference>
<comment type="pathway">
    <text evidence="6">Amino-acid biosynthesis; L-histidine biosynthesis; L-histidine from 5-phospho-alpha-D-ribose 1-diphosphate: step 7/9.</text>
</comment>
<proteinExistence type="inferred from homology"/>